<sequence>MMPLFKMKKQACNRLCKTLDKKVSSNSNNDSYPAERLSEA</sequence>
<accession>E6K649</accession>
<dbReference type="AlphaFoldDB" id="E6K649"/>
<dbReference type="EMBL" id="AEPD01000021">
    <property type="protein sequence ID" value="EFU31026.1"/>
    <property type="molecule type" value="Genomic_DNA"/>
</dbReference>
<proteinExistence type="predicted"/>
<dbReference type="Proteomes" id="UP000003112">
    <property type="component" value="Unassembled WGS sequence"/>
</dbReference>
<evidence type="ECO:0000313" key="1">
    <source>
        <dbReference type="EMBL" id="EFU31026.1"/>
    </source>
</evidence>
<dbReference type="HOGENOM" id="CLU_3294193_0_0_10"/>
<name>E6K649_9BACT</name>
<comment type="caution">
    <text evidence="1">The sequence shown here is derived from an EMBL/GenBank/DDBJ whole genome shotgun (WGS) entry which is preliminary data.</text>
</comment>
<reference evidence="1 2" key="1">
    <citation type="submission" date="2010-10" db="EMBL/GenBank/DDBJ databases">
        <authorList>
            <person name="Muzny D."/>
            <person name="Qin X."/>
            <person name="Deng J."/>
            <person name="Jiang H."/>
            <person name="Liu Y."/>
            <person name="Qu J."/>
            <person name="Song X.-Z."/>
            <person name="Zhang L."/>
            <person name="Thornton R."/>
            <person name="Coyle M."/>
            <person name="Francisco L."/>
            <person name="Jackson L."/>
            <person name="Javaid M."/>
            <person name="Korchina V."/>
            <person name="Kovar C."/>
            <person name="Mata R."/>
            <person name="Mathew T."/>
            <person name="Ngo R."/>
            <person name="Nguyen L."/>
            <person name="Nguyen N."/>
            <person name="Okwuonu G."/>
            <person name="Ongeri F."/>
            <person name="Pham C."/>
            <person name="Simmons D."/>
            <person name="Wilczek-Boney K."/>
            <person name="Hale W."/>
            <person name="Jakkamsetti A."/>
            <person name="Pham P."/>
            <person name="Ruth R."/>
            <person name="San Lucas F."/>
            <person name="Warren J."/>
            <person name="Zhang J."/>
            <person name="Zhao Z."/>
            <person name="Zhou C."/>
            <person name="Zhu D."/>
            <person name="Lee S."/>
            <person name="Bess C."/>
            <person name="Blankenburg K."/>
            <person name="Forbes L."/>
            <person name="Fu Q."/>
            <person name="Gubbala S."/>
            <person name="Hirani K."/>
            <person name="Jayaseelan J.C."/>
            <person name="Lara F."/>
            <person name="Munidasa M."/>
            <person name="Palculict T."/>
            <person name="Patil S."/>
            <person name="Pu L.-L."/>
            <person name="Saada N."/>
            <person name="Tang L."/>
            <person name="Weissenberger G."/>
            <person name="Zhu Y."/>
            <person name="Hemphill L."/>
            <person name="Shang Y."/>
            <person name="Youmans B."/>
            <person name="Ayvaz T."/>
            <person name="Ross M."/>
            <person name="Santibanez J."/>
            <person name="Aqrawi P."/>
            <person name="Gross S."/>
            <person name="Joshi V."/>
            <person name="Fowler G."/>
            <person name="Nazareth L."/>
            <person name="Reid J."/>
            <person name="Worley K."/>
            <person name="Petrosino J."/>
            <person name="Highlander S."/>
            <person name="Gibbs R."/>
        </authorList>
    </citation>
    <scope>NUCLEOTIDE SEQUENCE [LARGE SCALE GENOMIC DNA]</scope>
    <source>
        <strain evidence="1 2">ATCC 33574</strain>
    </source>
</reference>
<gene>
    <name evidence="1" type="ORF">HMPREF6485_1085</name>
</gene>
<keyword evidence="2" id="KW-1185">Reference proteome</keyword>
<protein>
    <submittedName>
        <fullName evidence="1">Uncharacterized protein</fullName>
    </submittedName>
</protein>
<evidence type="ECO:0000313" key="2">
    <source>
        <dbReference type="Proteomes" id="UP000003112"/>
    </source>
</evidence>
<organism evidence="1 2">
    <name type="scientific">Segatella buccae ATCC 33574</name>
    <dbReference type="NCBI Taxonomy" id="873513"/>
    <lineage>
        <taxon>Bacteria</taxon>
        <taxon>Pseudomonadati</taxon>
        <taxon>Bacteroidota</taxon>
        <taxon>Bacteroidia</taxon>
        <taxon>Bacteroidales</taxon>
        <taxon>Prevotellaceae</taxon>
        <taxon>Segatella</taxon>
    </lineage>
</organism>
<dbReference type="STRING" id="873513.HMPREF6485_1085"/>